<name>A0A1J4JDD3_9EUKA</name>
<dbReference type="AlphaFoldDB" id="A0A1J4JDD3"/>
<comment type="caution">
    <text evidence="2">The sequence shown here is derived from an EMBL/GenBank/DDBJ whole genome shotgun (WGS) entry which is preliminary data.</text>
</comment>
<evidence type="ECO:0000313" key="2">
    <source>
        <dbReference type="EMBL" id="OHS97104.1"/>
    </source>
</evidence>
<feature type="region of interest" description="Disordered" evidence="1">
    <location>
        <begin position="1"/>
        <end position="46"/>
    </location>
</feature>
<accession>A0A1J4JDD3</accession>
<evidence type="ECO:0000256" key="1">
    <source>
        <dbReference type="SAM" id="MobiDB-lite"/>
    </source>
</evidence>
<gene>
    <name evidence="2" type="ORF">TRFO_09674</name>
</gene>
<dbReference type="VEuPathDB" id="TrichDB:TRFO_09674"/>
<organism evidence="2 3">
    <name type="scientific">Tritrichomonas foetus</name>
    <dbReference type="NCBI Taxonomy" id="1144522"/>
    <lineage>
        <taxon>Eukaryota</taxon>
        <taxon>Metamonada</taxon>
        <taxon>Parabasalia</taxon>
        <taxon>Tritrichomonadida</taxon>
        <taxon>Tritrichomonadidae</taxon>
        <taxon>Tritrichomonas</taxon>
    </lineage>
</organism>
<dbReference type="EMBL" id="MLAK01001137">
    <property type="protein sequence ID" value="OHS97104.1"/>
    <property type="molecule type" value="Genomic_DNA"/>
</dbReference>
<dbReference type="Proteomes" id="UP000179807">
    <property type="component" value="Unassembled WGS sequence"/>
</dbReference>
<keyword evidence="3" id="KW-1185">Reference proteome</keyword>
<dbReference type="GeneID" id="94829692"/>
<proteinExistence type="predicted"/>
<protein>
    <submittedName>
        <fullName evidence="2">Uncharacterized protein</fullName>
    </submittedName>
</protein>
<dbReference type="RefSeq" id="XP_068350241.1">
    <property type="nucleotide sequence ID" value="XM_068494988.1"/>
</dbReference>
<reference evidence="2" key="1">
    <citation type="submission" date="2016-10" db="EMBL/GenBank/DDBJ databases">
        <authorList>
            <person name="Benchimol M."/>
            <person name="Almeida L.G."/>
            <person name="Vasconcelos A.T."/>
            <person name="Perreira-Neves A."/>
            <person name="Rosa I.A."/>
            <person name="Tasca T."/>
            <person name="Bogo M.R."/>
            <person name="de Souza W."/>
        </authorList>
    </citation>
    <scope>NUCLEOTIDE SEQUENCE [LARGE SCALE GENOMIC DNA]</scope>
    <source>
        <strain evidence="2">K</strain>
    </source>
</reference>
<sequence>MNLSSEEDVYSLSDNISESTEDEKNHSNHFTNQNLNDDSNERDPNDFQFNSQLTTKSYRTNINHFYNEYSDSSDFHNVYDEEEEEEEENDKELISQAPDHLSCHPEEELPKVALCVCNQLLHPECLRCVKCNNQIIDTNAFLRKIHRTQGYEIFCMKCARKMDAERMFCHVCHGEIRYEQVHNKRKGQNTVVEFQKGLFVHKVCLHCQICGLSENRKFQCIYGKSKNSNYIICENCISIMNGAGTSDYIEPFVGRFIPEILPKKFEHRCHNCHSHLSCNGFIFANQSILCVKCGNHILYKDNKK</sequence>
<feature type="compositionally biased region" description="Polar residues" evidence="1">
    <location>
        <begin position="28"/>
        <end position="37"/>
    </location>
</feature>
<evidence type="ECO:0000313" key="3">
    <source>
        <dbReference type="Proteomes" id="UP000179807"/>
    </source>
</evidence>